<dbReference type="SUPFAM" id="SSF53850">
    <property type="entry name" value="Periplasmic binding protein-like II"/>
    <property type="match status" value="1"/>
</dbReference>
<feature type="domain" description="Ionotropic glutamate receptor C-terminal" evidence="4">
    <location>
        <begin position="26"/>
        <end position="249"/>
    </location>
</feature>
<dbReference type="Gene3D" id="3.40.190.10">
    <property type="entry name" value="Periplasmic binding protein-like II"/>
    <property type="match status" value="2"/>
</dbReference>
<protein>
    <submittedName>
        <fullName evidence="5">Amino acid ABC transporter, periplasmic amino acid-binding protein</fullName>
    </submittedName>
</protein>
<evidence type="ECO:0000256" key="2">
    <source>
        <dbReference type="SAM" id="SignalP"/>
    </source>
</evidence>
<accession>A0A212K401</accession>
<evidence type="ECO:0000259" key="3">
    <source>
        <dbReference type="SMART" id="SM00062"/>
    </source>
</evidence>
<dbReference type="InterPro" id="IPR001320">
    <property type="entry name" value="Iontro_rcpt_C"/>
</dbReference>
<evidence type="ECO:0000256" key="1">
    <source>
        <dbReference type="ARBA" id="ARBA00022729"/>
    </source>
</evidence>
<dbReference type="SMART" id="SM00079">
    <property type="entry name" value="PBPe"/>
    <property type="match status" value="1"/>
</dbReference>
<evidence type="ECO:0000313" key="5">
    <source>
        <dbReference type="EMBL" id="SBW06338.1"/>
    </source>
</evidence>
<dbReference type="AlphaFoldDB" id="A0A212K401"/>
<dbReference type="GO" id="GO:0016020">
    <property type="term" value="C:membrane"/>
    <property type="evidence" value="ECO:0007669"/>
    <property type="project" value="InterPro"/>
</dbReference>
<name>A0A212K401_9DELT</name>
<dbReference type="SMART" id="SM00062">
    <property type="entry name" value="PBPb"/>
    <property type="match status" value="1"/>
</dbReference>
<dbReference type="GO" id="GO:0015276">
    <property type="term" value="F:ligand-gated monoatomic ion channel activity"/>
    <property type="evidence" value="ECO:0007669"/>
    <property type="project" value="InterPro"/>
</dbReference>
<proteinExistence type="predicted"/>
<organism evidence="5">
    <name type="scientific">uncultured delta proteobacterium</name>
    <dbReference type="NCBI Taxonomy" id="34034"/>
    <lineage>
        <taxon>Bacteria</taxon>
        <taxon>Deltaproteobacteria</taxon>
        <taxon>environmental samples</taxon>
    </lineage>
</organism>
<dbReference type="PANTHER" id="PTHR35936">
    <property type="entry name" value="MEMBRANE-BOUND LYTIC MUREIN TRANSGLYCOSYLASE F"/>
    <property type="match status" value="1"/>
</dbReference>
<feature type="signal peptide" evidence="2">
    <location>
        <begin position="1"/>
        <end position="24"/>
    </location>
</feature>
<feature type="chain" id="PRO_5012216897" evidence="2">
    <location>
        <begin position="25"/>
        <end position="251"/>
    </location>
</feature>
<keyword evidence="1 2" id="KW-0732">Signal</keyword>
<dbReference type="InterPro" id="IPR001638">
    <property type="entry name" value="Solute-binding_3/MltF_N"/>
</dbReference>
<sequence>MRKRLMTLAFAVAFTALSATGALAAAYVNGIDANYPPFAYVDKSGKPAGFDVEAMDWVAKTMGFTVTHKPMDWNGIIPDLLAKKIDMVCSGMSISPERAARVTFSEPYFTIRKVLVVGEKSTLTPDDILKGKKRLGVQRGTNEAEWLAKNRDEKGWNYTLGYYDSAPMAVEDLLNGRLDAAGMDSAPAEDIINRAKRPVKIVGEFAPEDNFGVAMRNEDTELHKLINEGFKRLKADPYWQELQKKYLSDGK</sequence>
<dbReference type="EMBL" id="FLUQ01000002">
    <property type="protein sequence ID" value="SBW06338.1"/>
    <property type="molecule type" value="Genomic_DNA"/>
</dbReference>
<reference evidence="5" key="1">
    <citation type="submission" date="2016-04" db="EMBL/GenBank/DDBJ databases">
        <authorList>
            <person name="Evans L.H."/>
            <person name="Alamgir A."/>
            <person name="Owens N."/>
            <person name="Weber N.D."/>
            <person name="Virtaneva K."/>
            <person name="Barbian K."/>
            <person name="Babar A."/>
            <person name="Rosenke K."/>
        </authorList>
    </citation>
    <scope>NUCLEOTIDE SEQUENCE</scope>
    <source>
        <strain evidence="5">86</strain>
    </source>
</reference>
<dbReference type="Pfam" id="PF00497">
    <property type="entry name" value="SBP_bac_3"/>
    <property type="match status" value="1"/>
</dbReference>
<dbReference type="CDD" id="cd13530">
    <property type="entry name" value="PBP2_peptides_like"/>
    <property type="match status" value="1"/>
</dbReference>
<feature type="domain" description="Solute-binding protein family 3/N-terminal" evidence="3">
    <location>
        <begin position="26"/>
        <end position="250"/>
    </location>
</feature>
<dbReference type="PANTHER" id="PTHR35936:SF17">
    <property type="entry name" value="ARGININE-BINDING EXTRACELLULAR PROTEIN ARTP"/>
    <property type="match status" value="1"/>
</dbReference>
<gene>
    <name evidence="5" type="ORF">KL86DPRO_20645</name>
</gene>
<evidence type="ECO:0000259" key="4">
    <source>
        <dbReference type="SMART" id="SM00079"/>
    </source>
</evidence>